<evidence type="ECO:0000313" key="2">
    <source>
        <dbReference type="EMBL" id="BAD69365.1"/>
    </source>
</evidence>
<feature type="region of interest" description="Disordered" evidence="1">
    <location>
        <begin position="1"/>
        <end position="27"/>
    </location>
</feature>
<sequence>MEDGQRGAAVSGRGLAPENGAAAQGVDGAERGRKAMILGFQGKGYRYILVFRKAL</sequence>
<evidence type="ECO:0000256" key="1">
    <source>
        <dbReference type="SAM" id="MobiDB-lite"/>
    </source>
</evidence>
<name>Q5VMG0_ORYSJ</name>
<accession>Q5VMG0</accession>
<reference evidence="3" key="1">
    <citation type="journal article" date="2005" name="Nature">
        <title>The map-based sequence of the rice genome.</title>
        <authorList>
            <consortium name="International rice genome sequencing project (IRGSP)"/>
            <person name="Matsumoto T."/>
            <person name="Wu J."/>
            <person name="Kanamori H."/>
            <person name="Katayose Y."/>
            <person name="Fujisawa M."/>
            <person name="Namiki N."/>
            <person name="Mizuno H."/>
            <person name="Yamamoto K."/>
            <person name="Antonio B.A."/>
            <person name="Baba T."/>
            <person name="Sakata K."/>
            <person name="Nagamura Y."/>
            <person name="Aoki H."/>
            <person name="Arikawa K."/>
            <person name="Arita K."/>
            <person name="Bito T."/>
            <person name="Chiden Y."/>
            <person name="Fujitsuka N."/>
            <person name="Fukunaka R."/>
            <person name="Hamada M."/>
            <person name="Harada C."/>
            <person name="Hayashi A."/>
            <person name="Hijishita S."/>
            <person name="Honda M."/>
            <person name="Hosokawa S."/>
            <person name="Ichikawa Y."/>
            <person name="Idonuma A."/>
            <person name="Iijima M."/>
            <person name="Ikeda M."/>
            <person name="Ikeno M."/>
            <person name="Ito K."/>
            <person name="Ito S."/>
            <person name="Ito T."/>
            <person name="Ito Y."/>
            <person name="Ito Y."/>
            <person name="Iwabuchi A."/>
            <person name="Kamiya K."/>
            <person name="Karasawa W."/>
            <person name="Kurita K."/>
            <person name="Katagiri S."/>
            <person name="Kikuta A."/>
            <person name="Kobayashi H."/>
            <person name="Kobayashi N."/>
            <person name="Machita K."/>
            <person name="Maehara T."/>
            <person name="Masukawa M."/>
            <person name="Mizubayashi T."/>
            <person name="Mukai Y."/>
            <person name="Nagasaki H."/>
            <person name="Nagata Y."/>
            <person name="Naito S."/>
            <person name="Nakashima M."/>
            <person name="Nakama Y."/>
            <person name="Nakamichi Y."/>
            <person name="Nakamura M."/>
            <person name="Meguro A."/>
            <person name="Negishi M."/>
            <person name="Ohta I."/>
            <person name="Ohta T."/>
            <person name="Okamoto M."/>
            <person name="Ono N."/>
            <person name="Saji S."/>
            <person name="Sakaguchi M."/>
            <person name="Sakai K."/>
            <person name="Shibata M."/>
            <person name="Shimokawa T."/>
            <person name="Song J."/>
            <person name="Takazaki Y."/>
            <person name="Terasawa K."/>
            <person name="Tsugane M."/>
            <person name="Tsuji K."/>
            <person name="Ueda S."/>
            <person name="Waki K."/>
            <person name="Yamagata H."/>
            <person name="Yamamoto M."/>
            <person name="Yamamoto S."/>
            <person name="Yamane H."/>
            <person name="Yoshiki S."/>
            <person name="Yoshihara R."/>
            <person name="Yukawa K."/>
            <person name="Zhong H."/>
            <person name="Yano M."/>
            <person name="Yuan Q."/>
            <person name="Ouyang S."/>
            <person name="Liu J."/>
            <person name="Jones K.M."/>
            <person name="Gansberger K."/>
            <person name="Moffat K."/>
            <person name="Hill J."/>
            <person name="Bera J."/>
            <person name="Fadrosh D."/>
            <person name="Jin S."/>
            <person name="Johri S."/>
            <person name="Kim M."/>
            <person name="Overton L."/>
            <person name="Reardon M."/>
            <person name="Tsitrin T."/>
            <person name="Vuong H."/>
            <person name="Weaver B."/>
            <person name="Ciecko A."/>
            <person name="Tallon L."/>
            <person name="Jackson J."/>
            <person name="Pai G."/>
            <person name="Aken S.V."/>
            <person name="Utterback T."/>
            <person name="Reidmuller S."/>
            <person name="Feldblyum T."/>
            <person name="Hsiao J."/>
            <person name="Zismann V."/>
            <person name="Iobst S."/>
            <person name="de Vazeille A.R."/>
            <person name="Buell C.R."/>
            <person name="Ying K."/>
            <person name="Li Y."/>
            <person name="Lu T."/>
            <person name="Huang Y."/>
            <person name="Zhao Q."/>
            <person name="Feng Q."/>
            <person name="Zhang L."/>
            <person name="Zhu J."/>
            <person name="Weng Q."/>
            <person name="Mu J."/>
            <person name="Lu Y."/>
            <person name="Fan D."/>
            <person name="Liu Y."/>
            <person name="Guan J."/>
            <person name="Zhang Y."/>
            <person name="Yu S."/>
            <person name="Liu X."/>
            <person name="Zhang Y."/>
            <person name="Hong G."/>
            <person name="Han B."/>
            <person name="Choisne N."/>
            <person name="Demange N."/>
            <person name="Orjeda G."/>
            <person name="Samain S."/>
            <person name="Cattolico L."/>
            <person name="Pelletier E."/>
            <person name="Couloux A."/>
            <person name="Segurens B."/>
            <person name="Wincker P."/>
            <person name="D'Hont A."/>
            <person name="Scarpelli C."/>
            <person name="Weissenbach J."/>
            <person name="Salanoubat M."/>
            <person name="Quetier F."/>
            <person name="Yu Y."/>
            <person name="Kim H.R."/>
            <person name="Rambo T."/>
            <person name="Currie J."/>
            <person name="Collura K."/>
            <person name="Luo M."/>
            <person name="Yang T."/>
            <person name="Ammiraju J.S.S."/>
            <person name="Engler F."/>
            <person name="Soderlund C."/>
            <person name="Wing R.A."/>
            <person name="Palmer L.E."/>
            <person name="de la Bastide M."/>
            <person name="Spiegel L."/>
            <person name="Nascimento L."/>
            <person name="Zutavern T."/>
            <person name="O'Shaughnessy A."/>
            <person name="Dike S."/>
            <person name="Dedhia N."/>
            <person name="Preston R."/>
            <person name="Balija V."/>
            <person name="McCombie W.R."/>
            <person name="Chow T."/>
            <person name="Chen H."/>
            <person name="Chung M."/>
            <person name="Chen C."/>
            <person name="Shaw J."/>
            <person name="Wu H."/>
            <person name="Hsiao K."/>
            <person name="Chao Y."/>
            <person name="Chu M."/>
            <person name="Cheng C."/>
            <person name="Hour A."/>
            <person name="Lee P."/>
            <person name="Lin S."/>
            <person name="Lin Y."/>
            <person name="Liou J."/>
            <person name="Liu S."/>
            <person name="Hsing Y."/>
            <person name="Raghuvanshi S."/>
            <person name="Mohanty A."/>
            <person name="Bharti A.K."/>
            <person name="Gaur A."/>
            <person name="Gupta V."/>
            <person name="Kumar D."/>
            <person name="Ravi V."/>
            <person name="Vij S."/>
            <person name="Kapur A."/>
            <person name="Khurana P."/>
            <person name="Khurana P."/>
            <person name="Khurana J.P."/>
            <person name="Tyagi A.K."/>
            <person name="Gaikwad K."/>
            <person name="Singh A."/>
            <person name="Dalal V."/>
            <person name="Srivastava S."/>
            <person name="Dixit A."/>
            <person name="Pal A.K."/>
            <person name="Ghazi I.A."/>
            <person name="Yadav M."/>
            <person name="Pandit A."/>
            <person name="Bhargava A."/>
            <person name="Sureshbabu K."/>
            <person name="Batra K."/>
            <person name="Sharma T.R."/>
            <person name="Mohapatra T."/>
            <person name="Singh N.K."/>
            <person name="Messing J."/>
            <person name="Nelson A.B."/>
            <person name="Fuks G."/>
            <person name="Kavchok S."/>
            <person name="Keizer G."/>
            <person name="Linton E."/>
            <person name="Llaca V."/>
            <person name="Song R."/>
            <person name="Tanyolac B."/>
            <person name="Young S."/>
            <person name="Ho-Il K."/>
            <person name="Hahn J.H."/>
            <person name="Sangsakoo G."/>
            <person name="Vanavichit A."/>
            <person name="de Mattos Luiz.A.T."/>
            <person name="Zimmer P.D."/>
            <person name="Malone G."/>
            <person name="Dellagostin O."/>
            <person name="de Oliveira A.C."/>
            <person name="Bevan M."/>
            <person name="Bancroft I."/>
            <person name="Minx P."/>
            <person name="Cordum H."/>
            <person name="Wilson R."/>
            <person name="Cheng Z."/>
            <person name="Jin W."/>
            <person name="Jiang J."/>
            <person name="Leong S.A."/>
            <person name="Iwama H."/>
            <person name="Gojobori T."/>
            <person name="Itoh T."/>
            <person name="Niimura Y."/>
            <person name="Fujii Y."/>
            <person name="Habara T."/>
            <person name="Sakai H."/>
            <person name="Sato Y."/>
            <person name="Wilson G."/>
            <person name="Kumar K."/>
            <person name="McCouch S."/>
            <person name="Juretic N."/>
            <person name="Hoen D."/>
            <person name="Wright S."/>
            <person name="Bruskiewich R."/>
            <person name="Bureau T."/>
            <person name="Miyao A."/>
            <person name="Hirochika H."/>
            <person name="Nishikawa T."/>
            <person name="Kadowaki K."/>
            <person name="Sugiura M."/>
            <person name="Burr B."/>
            <person name="Sasaki T."/>
        </authorList>
    </citation>
    <scope>NUCLEOTIDE SEQUENCE [LARGE SCALE GENOMIC DNA]</scope>
    <source>
        <strain evidence="3">cv. Nipponbare</strain>
    </source>
</reference>
<proteinExistence type="predicted"/>
<evidence type="ECO:0000313" key="3">
    <source>
        <dbReference type="Proteomes" id="UP000000763"/>
    </source>
</evidence>
<reference evidence="3" key="2">
    <citation type="journal article" date="2008" name="Nucleic Acids Res.">
        <title>The rice annotation project database (RAP-DB): 2008 update.</title>
        <authorList>
            <consortium name="The rice annotation project (RAP)"/>
        </authorList>
    </citation>
    <scope>GENOME REANNOTATION</scope>
    <source>
        <strain evidence="3">cv. Nipponbare</strain>
    </source>
</reference>
<dbReference type="Proteomes" id="UP000000763">
    <property type="component" value="Chromosome 6"/>
</dbReference>
<protein>
    <submittedName>
        <fullName evidence="2">Uncharacterized protein</fullName>
    </submittedName>
</protein>
<gene>
    <name evidence="2" type="primary">B1460A05.9</name>
</gene>
<dbReference type="EMBL" id="AP006751">
    <property type="protein sequence ID" value="BAD69365.1"/>
    <property type="molecule type" value="Genomic_DNA"/>
</dbReference>
<organism evidence="2 3">
    <name type="scientific">Oryza sativa subsp. japonica</name>
    <name type="common">Rice</name>
    <dbReference type="NCBI Taxonomy" id="39947"/>
    <lineage>
        <taxon>Eukaryota</taxon>
        <taxon>Viridiplantae</taxon>
        <taxon>Streptophyta</taxon>
        <taxon>Embryophyta</taxon>
        <taxon>Tracheophyta</taxon>
        <taxon>Spermatophyta</taxon>
        <taxon>Magnoliopsida</taxon>
        <taxon>Liliopsida</taxon>
        <taxon>Poales</taxon>
        <taxon>Poaceae</taxon>
        <taxon>BOP clade</taxon>
        <taxon>Oryzoideae</taxon>
        <taxon>Oryzeae</taxon>
        <taxon>Oryzinae</taxon>
        <taxon>Oryza</taxon>
        <taxon>Oryza sativa</taxon>
    </lineage>
</organism>
<dbReference type="AlphaFoldDB" id="Q5VMG0"/>